<dbReference type="GO" id="GO:0005886">
    <property type="term" value="C:plasma membrane"/>
    <property type="evidence" value="ECO:0007669"/>
    <property type="project" value="TreeGrafter"/>
</dbReference>
<dbReference type="PANTHER" id="PTHR30336">
    <property type="entry name" value="INNER MEMBRANE PROTEIN, PROBABLE PERMEASE"/>
    <property type="match status" value="1"/>
</dbReference>
<evidence type="ECO:0000256" key="1">
    <source>
        <dbReference type="SAM" id="Phobius"/>
    </source>
</evidence>
<feature type="domain" description="DUF218" evidence="2">
    <location>
        <begin position="37"/>
        <end position="143"/>
    </location>
</feature>
<organism evidence="3 4">
    <name type="scientific">Salinicoccus cyprini</name>
    <dbReference type="NCBI Taxonomy" id="2493691"/>
    <lineage>
        <taxon>Bacteria</taxon>
        <taxon>Bacillati</taxon>
        <taxon>Bacillota</taxon>
        <taxon>Bacilli</taxon>
        <taxon>Bacillales</taxon>
        <taxon>Staphylococcaceae</taxon>
        <taxon>Salinicoccus</taxon>
    </lineage>
</organism>
<evidence type="ECO:0000259" key="2">
    <source>
        <dbReference type="Pfam" id="PF02698"/>
    </source>
</evidence>
<keyword evidence="4" id="KW-1185">Reference proteome</keyword>
<dbReference type="RefSeq" id="WP_145284672.1">
    <property type="nucleotide sequence ID" value="NZ_VMSJ01000001.1"/>
</dbReference>
<dbReference type="Proteomes" id="UP000315103">
    <property type="component" value="Unassembled WGS sequence"/>
</dbReference>
<dbReference type="OrthoDB" id="9782395at2"/>
<keyword evidence="1" id="KW-1133">Transmembrane helix</keyword>
<protein>
    <submittedName>
        <fullName evidence="3">YdcF family protein</fullName>
    </submittedName>
</protein>
<reference evidence="3 4" key="1">
    <citation type="submission" date="2019-07" db="EMBL/GenBank/DDBJ databases">
        <title>Salinicoccus cyprini sp. nov., isolated from gastro-intestinal tract of mirror carp, Cyprinus carpio var. specularis, collected from Gobind Sagar Reservoir, Himachal Pradesh, India.</title>
        <authorList>
            <person name="Talwar C."/>
            <person name="Singh A.K."/>
            <person name="Lal R."/>
            <person name="Negi R.K."/>
        </authorList>
    </citation>
    <scope>NUCLEOTIDE SEQUENCE [LARGE SCALE GENOMIC DNA]</scope>
    <source>
        <strain evidence="3 4">CT19</strain>
    </source>
</reference>
<evidence type="ECO:0000313" key="4">
    <source>
        <dbReference type="Proteomes" id="UP000315103"/>
    </source>
</evidence>
<name>A0A558AXF3_9STAP</name>
<dbReference type="Gene3D" id="3.40.50.620">
    <property type="entry name" value="HUPs"/>
    <property type="match status" value="1"/>
</dbReference>
<dbReference type="CDD" id="cd06259">
    <property type="entry name" value="YdcF-like"/>
    <property type="match status" value="1"/>
</dbReference>
<dbReference type="InterPro" id="IPR014729">
    <property type="entry name" value="Rossmann-like_a/b/a_fold"/>
</dbReference>
<dbReference type="AlphaFoldDB" id="A0A558AXF3"/>
<evidence type="ECO:0000313" key="3">
    <source>
        <dbReference type="EMBL" id="TVT28943.1"/>
    </source>
</evidence>
<keyword evidence="1" id="KW-0812">Transmembrane</keyword>
<gene>
    <name evidence="3" type="ORF">FO441_01305</name>
</gene>
<keyword evidence="1" id="KW-0472">Membrane</keyword>
<feature type="transmembrane region" description="Helical" evidence="1">
    <location>
        <begin position="5"/>
        <end position="22"/>
    </location>
</feature>
<dbReference type="PANTHER" id="PTHR30336:SF20">
    <property type="entry name" value="DUF218 DOMAIN-CONTAINING PROTEIN"/>
    <property type="match status" value="1"/>
</dbReference>
<dbReference type="Pfam" id="PF02698">
    <property type="entry name" value="DUF218"/>
    <property type="match status" value="1"/>
</dbReference>
<dbReference type="InterPro" id="IPR003848">
    <property type="entry name" value="DUF218"/>
</dbReference>
<sequence>MKIRIIIIVVCIVLMLFVISLIESFNHNYSDDPVESDLIVMLGGGDEARMQKAAELYQEGYADHVLITPVVESDLLSQSSELAMEYGIPEEALILEDEAVSTYTNATITIDIMEDRDMTSALIVTSDYHVKRSKYIYDRLNDGSFDFRYISSLSEQDTRWHEDDSAFYVWANEYTKLWVYRMGIYWFSE</sequence>
<dbReference type="EMBL" id="VMSJ01000001">
    <property type="protein sequence ID" value="TVT28943.1"/>
    <property type="molecule type" value="Genomic_DNA"/>
</dbReference>
<comment type="caution">
    <text evidence="3">The sequence shown here is derived from an EMBL/GenBank/DDBJ whole genome shotgun (WGS) entry which is preliminary data.</text>
</comment>
<accession>A0A558AXF3</accession>
<proteinExistence type="predicted"/>
<dbReference type="InterPro" id="IPR051599">
    <property type="entry name" value="Cell_Envelope_Assoc"/>
</dbReference>